<keyword evidence="6 8" id="KW-0472">Membrane</keyword>
<dbReference type="InterPro" id="IPR005828">
    <property type="entry name" value="MFS_sugar_transport-like"/>
</dbReference>
<keyword evidence="11" id="KW-1185">Reference proteome</keyword>
<feature type="transmembrane region" description="Helical" evidence="8">
    <location>
        <begin position="383"/>
        <end position="402"/>
    </location>
</feature>
<feature type="transmembrane region" description="Helical" evidence="8">
    <location>
        <begin position="422"/>
        <end position="443"/>
    </location>
</feature>
<feature type="transmembrane region" description="Helical" evidence="8">
    <location>
        <begin position="455"/>
        <end position="478"/>
    </location>
</feature>
<sequence>MSEQHASPPYTTGMEKTLENESDWPDSDTKTVVDIYDDDSVDPVYRAKAHILSSAIQEVGMGRYQWYLFVVAGFGWFSDSVWPILAGLILSPVVSEFHFNGPFLSLALNIGLFVGAVFWGFGCDVWGRRWSWNITLLLAGVFGLAAGGSPGFITLASLMAVLGVGVGGNLPVDSAVFLDFLPGSHQYLLTVLSIWWCIGQLIASLIAWPLIANFSCPATATACARSQNMGWRYLLFTLGGITLLLCFIRMFAFRLYESPRYLLGKGKDAEAVAVVHQIAEFNGTISKLSVEQLTAAGDAVKPAEDKAHNQKRILAEDSKFNLRHIRALFKTRKMALSTSLLIALWGIIGLASTLYNSFLPYLLASRGARFGDSSYYITYRNQVILSVLGVPGAFLAGLGVEVPYVGRKGTLAISSGETSNALLGWNCGYAFFSNIMYGVLYAVSPEIFPAKDRGTGNGLTATATRVFGIIAPVIALYADLSTAVPVYIAGALIIFAGLLALLLPYEPRGKASI</sequence>
<dbReference type="InterPro" id="IPR036259">
    <property type="entry name" value="MFS_trans_sf"/>
</dbReference>
<name>A0A5C3N0M8_9AGAM</name>
<evidence type="ECO:0000256" key="7">
    <source>
        <dbReference type="SAM" id="MobiDB-lite"/>
    </source>
</evidence>
<feature type="region of interest" description="Disordered" evidence="7">
    <location>
        <begin position="1"/>
        <end position="27"/>
    </location>
</feature>
<dbReference type="PANTHER" id="PTHR23511">
    <property type="entry name" value="SYNAPTIC VESICLE GLYCOPROTEIN 2"/>
    <property type="match status" value="1"/>
</dbReference>
<dbReference type="OrthoDB" id="3936150at2759"/>
<comment type="subcellular location">
    <subcellularLocation>
        <location evidence="1">Membrane</location>
        <topology evidence="1">Multi-pass membrane protein</topology>
    </subcellularLocation>
</comment>
<dbReference type="SUPFAM" id="SSF103473">
    <property type="entry name" value="MFS general substrate transporter"/>
    <property type="match status" value="1"/>
</dbReference>
<evidence type="ECO:0000256" key="8">
    <source>
        <dbReference type="SAM" id="Phobius"/>
    </source>
</evidence>
<feature type="transmembrane region" description="Helical" evidence="8">
    <location>
        <begin position="66"/>
        <end position="90"/>
    </location>
</feature>
<dbReference type="PANTHER" id="PTHR23511:SF12">
    <property type="entry name" value="TRANSPORTER, PUTATIVE (AFU_ORTHOLOGUE AFUA_7G01740)-RELATED"/>
    <property type="match status" value="1"/>
</dbReference>
<protein>
    <submittedName>
        <fullName evidence="10">MFS general substrate transporter</fullName>
    </submittedName>
</protein>
<gene>
    <name evidence="10" type="ORF">OE88DRAFT_1736097</name>
</gene>
<evidence type="ECO:0000259" key="9">
    <source>
        <dbReference type="PROSITE" id="PS50850"/>
    </source>
</evidence>
<organism evidence="10 11">
    <name type="scientific">Heliocybe sulcata</name>
    <dbReference type="NCBI Taxonomy" id="5364"/>
    <lineage>
        <taxon>Eukaryota</taxon>
        <taxon>Fungi</taxon>
        <taxon>Dikarya</taxon>
        <taxon>Basidiomycota</taxon>
        <taxon>Agaricomycotina</taxon>
        <taxon>Agaricomycetes</taxon>
        <taxon>Gloeophyllales</taxon>
        <taxon>Gloeophyllaceae</taxon>
        <taxon>Heliocybe</taxon>
    </lineage>
</organism>
<dbReference type="AlphaFoldDB" id="A0A5C3N0M8"/>
<dbReference type="CDD" id="cd17316">
    <property type="entry name" value="MFS_SV2_like"/>
    <property type="match status" value="1"/>
</dbReference>
<feature type="transmembrane region" description="Helical" evidence="8">
    <location>
        <begin position="187"/>
        <end position="212"/>
    </location>
</feature>
<keyword evidence="4 8" id="KW-0812">Transmembrane</keyword>
<feature type="transmembrane region" description="Helical" evidence="8">
    <location>
        <begin position="102"/>
        <end position="122"/>
    </location>
</feature>
<feature type="domain" description="Major facilitator superfamily (MFS) profile" evidence="9">
    <location>
        <begin position="68"/>
        <end position="508"/>
    </location>
</feature>
<evidence type="ECO:0000256" key="6">
    <source>
        <dbReference type="ARBA" id="ARBA00023136"/>
    </source>
</evidence>
<evidence type="ECO:0000313" key="11">
    <source>
        <dbReference type="Proteomes" id="UP000305948"/>
    </source>
</evidence>
<dbReference type="FunFam" id="1.20.1250.20:FF:000171">
    <property type="entry name" value="MFS general substrate transporter"/>
    <property type="match status" value="1"/>
</dbReference>
<keyword evidence="3" id="KW-0813">Transport</keyword>
<feature type="transmembrane region" description="Helical" evidence="8">
    <location>
        <begin position="233"/>
        <end position="252"/>
    </location>
</feature>
<evidence type="ECO:0000256" key="3">
    <source>
        <dbReference type="ARBA" id="ARBA00022448"/>
    </source>
</evidence>
<evidence type="ECO:0000313" key="10">
    <source>
        <dbReference type="EMBL" id="TFK50585.1"/>
    </source>
</evidence>
<evidence type="ECO:0000256" key="1">
    <source>
        <dbReference type="ARBA" id="ARBA00004141"/>
    </source>
</evidence>
<dbReference type="InterPro" id="IPR020846">
    <property type="entry name" value="MFS_dom"/>
</dbReference>
<dbReference type="PROSITE" id="PS50850">
    <property type="entry name" value="MFS"/>
    <property type="match status" value="1"/>
</dbReference>
<accession>A0A5C3N0M8</accession>
<feature type="transmembrane region" description="Helical" evidence="8">
    <location>
        <begin position="134"/>
        <end position="167"/>
    </location>
</feature>
<evidence type="ECO:0000256" key="2">
    <source>
        <dbReference type="ARBA" id="ARBA00008335"/>
    </source>
</evidence>
<dbReference type="EMBL" id="ML213513">
    <property type="protein sequence ID" value="TFK50585.1"/>
    <property type="molecule type" value="Genomic_DNA"/>
</dbReference>
<dbReference type="Pfam" id="PF00083">
    <property type="entry name" value="Sugar_tr"/>
    <property type="match status" value="1"/>
</dbReference>
<dbReference type="GO" id="GO:0022857">
    <property type="term" value="F:transmembrane transporter activity"/>
    <property type="evidence" value="ECO:0007669"/>
    <property type="project" value="InterPro"/>
</dbReference>
<dbReference type="GO" id="GO:0016020">
    <property type="term" value="C:membrane"/>
    <property type="evidence" value="ECO:0007669"/>
    <property type="project" value="UniProtKB-SubCell"/>
</dbReference>
<proteinExistence type="inferred from homology"/>
<dbReference type="Proteomes" id="UP000305948">
    <property type="component" value="Unassembled WGS sequence"/>
</dbReference>
<comment type="similarity">
    <text evidence="2">Belongs to the major facilitator superfamily.</text>
</comment>
<evidence type="ECO:0000256" key="5">
    <source>
        <dbReference type="ARBA" id="ARBA00022989"/>
    </source>
</evidence>
<feature type="transmembrane region" description="Helical" evidence="8">
    <location>
        <begin position="484"/>
        <end position="505"/>
    </location>
</feature>
<reference evidence="10 11" key="1">
    <citation type="journal article" date="2019" name="Nat. Ecol. Evol.">
        <title>Megaphylogeny resolves global patterns of mushroom evolution.</title>
        <authorList>
            <person name="Varga T."/>
            <person name="Krizsan K."/>
            <person name="Foldi C."/>
            <person name="Dima B."/>
            <person name="Sanchez-Garcia M."/>
            <person name="Sanchez-Ramirez S."/>
            <person name="Szollosi G.J."/>
            <person name="Szarkandi J.G."/>
            <person name="Papp V."/>
            <person name="Albert L."/>
            <person name="Andreopoulos W."/>
            <person name="Angelini C."/>
            <person name="Antonin V."/>
            <person name="Barry K.W."/>
            <person name="Bougher N.L."/>
            <person name="Buchanan P."/>
            <person name="Buyck B."/>
            <person name="Bense V."/>
            <person name="Catcheside P."/>
            <person name="Chovatia M."/>
            <person name="Cooper J."/>
            <person name="Damon W."/>
            <person name="Desjardin D."/>
            <person name="Finy P."/>
            <person name="Geml J."/>
            <person name="Haridas S."/>
            <person name="Hughes K."/>
            <person name="Justo A."/>
            <person name="Karasinski D."/>
            <person name="Kautmanova I."/>
            <person name="Kiss B."/>
            <person name="Kocsube S."/>
            <person name="Kotiranta H."/>
            <person name="LaButti K.M."/>
            <person name="Lechner B.E."/>
            <person name="Liimatainen K."/>
            <person name="Lipzen A."/>
            <person name="Lukacs Z."/>
            <person name="Mihaltcheva S."/>
            <person name="Morgado L.N."/>
            <person name="Niskanen T."/>
            <person name="Noordeloos M.E."/>
            <person name="Ohm R.A."/>
            <person name="Ortiz-Santana B."/>
            <person name="Ovrebo C."/>
            <person name="Racz N."/>
            <person name="Riley R."/>
            <person name="Savchenko A."/>
            <person name="Shiryaev A."/>
            <person name="Soop K."/>
            <person name="Spirin V."/>
            <person name="Szebenyi C."/>
            <person name="Tomsovsky M."/>
            <person name="Tulloss R.E."/>
            <person name="Uehling J."/>
            <person name="Grigoriev I.V."/>
            <person name="Vagvolgyi C."/>
            <person name="Papp T."/>
            <person name="Martin F.M."/>
            <person name="Miettinen O."/>
            <person name="Hibbett D.S."/>
            <person name="Nagy L.G."/>
        </authorList>
    </citation>
    <scope>NUCLEOTIDE SEQUENCE [LARGE SCALE GENOMIC DNA]</scope>
    <source>
        <strain evidence="10 11">OMC1185</strain>
    </source>
</reference>
<keyword evidence="5 8" id="KW-1133">Transmembrane helix</keyword>
<feature type="transmembrane region" description="Helical" evidence="8">
    <location>
        <begin position="340"/>
        <end position="363"/>
    </location>
</feature>
<dbReference type="Gene3D" id="1.20.1250.20">
    <property type="entry name" value="MFS general substrate transporter like domains"/>
    <property type="match status" value="1"/>
</dbReference>
<evidence type="ECO:0000256" key="4">
    <source>
        <dbReference type="ARBA" id="ARBA00022692"/>
    </source>
</evidence>